<gene>
    <name evidence="3" type="ORF">K458DRAFT_473865</name>
</gene>
<dbReference type="Proteomes" id="UP000799291">
    <property type="component" value="Unassembled WGS sequence"/>
</dbReference>
<keyword evidence="1" id="KW-0472">Membrane</keyword>
<evidence type="ECO:0000313" key="3">
    <source>
        <dbReference type="EMBL" id="KAF2690764.1"/>
    </source>
</evidence>
<evidence type="ECO:0000313" key="4">
    <source>
        <dbReference type="Proteomes" id="UP000799291"/>
    </source>
</evidence>
<feature type="domain" description="DUF6594" evidence="2">
    <location>
        <begin position="48"/>
        <end position="235"/>
    </location>
</feature>
<keyword evidence="1" id="KW-0812">Transmembrane</keyword>
<feature type="transmembrane region" description="Helical" evidence="1">
    <location>
        <begin position="176"/>
        <end position="197"/>
    </location>
</feature>
<accession>A0A6G1JJN3</accession>
<organism evidence="3 4">
    <name type="scientific">Lentithecium fluviatile CBS 122367</name>
    <dbReference type="NCBI Taxonomy" id="1168545"/>
    <lineage>
        <taxon>Eukaryota</taxon>
        <taxon>Fungi</taxon>
        <taxon>Dikarya</taxon>
        <taxon>Ascomycota</taxon>
        <taxon>Pezizomycotina</taxon>
        <taxon>Dothideomycetes</taxon>
        <taxon>Pleosporomycetidae</taxon>
        <taxon>Pleosporales</taxon>
        <taxon>Massarineae</taxon>
        <taxon>Lentitheciaceae</taxon>
        <taxon>Lentithecium</taxon>
    </lineage>
</organism>
<name>A0A6G1JJN3_9PLEO</name>
<protein>
    <recommendedName>
        <fullName evidence="2">DUF6594 domain-containing protein</fullName>
    </recommendedName>
</protein>
<feature type="transmembrane region" description="Helical" evidence="1">
    <location>
        <begin position="204"/>
        <end position="221"/>
    </location>
</feature>
<dbReference type="OrthoDB" id="5342093at2759"/>
<dbReference type="Pfam" id="PF20237">
    <property type="entry name" value="DUF6594"/>
    <property type="match status" value="1"/>
</dbReference>
<proteinExistence type="predicted"/>
<dbReference type="InterPro" id="IPR046529">
    <property type="entry name" value="DUF6594"/>
</dbReference>
<evidence type="ECO:0000256" key="1">
    <source>
        <dbReference type="SAM" id="Phobius"/>
    </source>
</evidence>
<evidence type="ECO:0000259" key="2">
    <source>
        <dbReference type="Pfam" id="PF20237"/>
    </source>
</evidence>
<dbReference type="EMBL" id="MU005570">
    <property type="protein sequence ID" value="KAF2690764.1"/>
    <property type="molecule type" value="Genomic_DNA"/>
</dbReference>
<keyword evidence="4" id="KW-1185">Reference proteome</keyword>
<reference evidence="3" key="1">
    <citation type="journal article" date="2020" name="Stud. Mycol.">
        <title>101 Dothideomycetes genomes: a test case for predicting lifestyles and emergence of pathogens.</title>
        <authorList>
            <person name="Haridas S."/>
            <person name="Albert R."/>
            <person name="Binder M."/>
            <person name="Bloem J."/>
            <person name="Labutti K."/>
            <person name="Salamov A."/>
            <person name="Andreopoulos B."/>
            <person name="Baker S."/>
            <person name="Barry K."/>
            <person name="Bills G."/>
            <person name="Bluhm B."/>
            <person name="Cannon C."/>
            <person name="Castanera R."/>
            <person name="Culley D."/>
            <person name="Daum C."/>
            <person name="Ezra D."/>
            <person name="Gonzalez J."/>
            <person name="Henrissat B."/>
            <person name="Kuo A."/>
            <person name="Liang C."/>
            <person name="Lipzen A."/>
            <person name="Lutzoni F."/>
            <person name="Magnuson J."/>
            <person name="Mondo S."/>
            <person name="Nolan M."/>
            <person name="Ohm R."/>
            <person name="Pangilinan J."/>
            <person name="Park H.-J."/>
            <person name="Ramirez L."/>
            <person name="Alfaro M."/>
            <person name="Sun H."/>
            <person name="Tritt A."/>
            <person name="Yoshinaga Y."/>
            <person name="Zwiers L.-H."/>
            <person name="Turgeon B."/>
            <person name="Goodwin S."/>
            <person name="Spatafora J."/>
            <person name="Crous P."/>
            <person name="Grigoriev I."/>
        </authorList>
    </citation>
    <scope>NUCLEOTIDE SEQUENCE</scope>
    <source>
        <strain evidence="3">CBS 122367</strain>
    </source>
</reference>
<dbReference type="PANTHER" id="PTHR34502">
    <property type="entry name" value="DUF6594 DOMAIN-CONTAINING PROTEIN-RELATED"/>
    <property type="match status" value="1"/>
</dbReference>
<dbReference type="PANTHER" id="PTHR34502:SF5">
    <property type="entry name" value="DUF6594 DOMAIN-CONTAINING PROTEIN"/>
    <property type="match status" value="1"/>
</dbReference>
<sequence length="235" mass="26561">MASNDPLADRVKGYPKRAGQIELRPEVAIFRRFGALNAENLLSKGTGDQHQLQLVYRIRETLKLYNKALIQQSQILAYSEPNQWDLTYLQNFLQNKYVMGVPFSGPDGSLWGSVPARKNYSPDLITLTPRQREDPFSGWVVEKAITRLFCCLRFKKPSRKHGVIGYEDATVLKITYWIMSILASLILIAFIVVLYCVPSMPTRLDVISAFNVLISVSLIAFTNAKRAEVFAITAT</sequence>
<dbReference type="AlphaFoldDB" id="A0A6G1JJN3"/>
<keyword evidence="1" id="KW-1133">Transmembrane helix</keyword>